<gene>
    <name evidence="1" type="ORF">GKE90_21095</name>
</gene>
<accession>A0A6I2RVJ9</accession>
<evidence type="ECO:0000313" key="1">
    <source>
        <dbReference type="EMBL" id="MSB51149.1"/>
    </source>
</evidence>
<evidence type="ECO:0000313" key="2">
    <source>
        <dbReference type="Proteomes" id="UP000429811"/>
    </source>
</evidence>
<dbReference type="InterPro" id="IPR026989">
    <property type="entry name" value="TnpV"/>
</dbReference>
<dbReference type="AlphaFoldDB" id="A0A6I2RVJ9"/>
<dbReference type="EMBL" id="WKPO01000058">
    <property type="protein sequence ID" value="MSB51149.1"/>
    <property type="molecule type" value="Genomic_DNA"/>
</dbReference>
<protein>
    <submittedName>
        <fullName evidence="1">TnpV protein</fullName>
    </submittedName>
</protein>
<dbReference type="Pfam" id="PF14198">
    <property type="entry name" value="TnpV"/>
    <property type="match status" value="1"/>
</dbReference>
<dbReference type="Proteomes" id="UP000429811">
    <property type="component" value="Unassembled WGS sequence"/>
</dbReference>
<organism evidence="1 2">
    <name type="scientific">Flavonifractor plautii</name>
    <name type="common">Fusobacterium plautii</name>
    <dbReference type="NCBI Taxonomy" id="292800"/>
    <lineage>
        <taxon>Bacteria</taxon>
        <taxon>Bacillati</taxon>
        <taxon>Bacillota</taxon>
        <taxon>Clostridia</taxon>
        <taxon>Eubacteriales</taxon>
        <taxon>Oscillospiraceae</taxon>
        <taxon>Flavonifractor</taxon>
    </lineage>
</organism>
<reference evidence="1 2" key="1">
    <citation type="journal article" date="2019" name="Nat. Med.">
        <title>A library of human gut bacterial isolates paired with longitudinal multiomics data enables mechanistic microbiome research.</title>
        <authorList>
            <person name="Poyet M."/>
            <person name="Groussin M."/>
            <person name="Gibbons S.M."/>
            <person name="Avila-Pacheco J."/>
            <person name="Jiang X."/>
            <person name="Kearney S.M."/>
            <person name="Perrotta A.R."/>
            <person name="Berdy B."/>
            <person name="Zhao S."/>
            <person name="Lieberman T.D."/>
            <person name="Swanson P.K."/>
            <person name="Smith M."/>
            <person name="Roesemann S."/>
            <person name="Alexander J.E."/>
            <person name="Rich S.A."/>
            <person name="Livny J."/>
            <person name="Vlamakis H."/>
            <person name="Clish C."/>
            <person name="Bullock K."/>
            <person name="Deik A."/>
            <person name="Scott J."/>
            <person name="Pierce K.A."/>
            <person name="Xavier R.J."/>
            <person name="Alm E.J."/>
        </authorList>
    </citation>
    <scope>NUCLEOTIDE SEQUENCE [LARGE SCALE GENOMIC DNA]</scope>
    <source>
        <strain evidence="1 2">BIOML-A5</strain>
    </source>
</reference>
<comment type="caution">
    <text evidence="1">The sequence shown here is derived from an EMBL/GenBank/DDBJ whole genome shotgun (WGS) entry which is preliminary data.</text>
</comment>
<name>A0A6I2RVJ9_FLAPL</name>
<proteinExistence type="predicted"/>
<sequence>MMEVTYRMQDGYQVPNLLMPQTPEAHLGKYAELRRQYLMKRRRVLYTNLKTSGKLTEHLSEIEQTARKMVEQTVAQMAQAEGVTEELKATDPLHWTGLMNNLRHSAEELVLNDLIYA</sequence>